<sequence>MTTPDICPVCGARNDCSMANPDTVDQPCWCYGVSIDPKVIQALPLSQRDLTCLCPRCAQVQNQLPTAQPKHLT</sequence>
<comment type="caution">
    <text evidence="1">The sequence shown here is derived from an EMBL/GenBank/DDBJ whole genome shotgun (WGS) entry which is preliminary data.</text>
</comment>
<reference evidence="1" key="1">
    <citation type="submission" date="2016-10" db="EMBL/GenBank/DDBJ databases">
        <authorList>
            <person name="Varghese N."/>
            <person name="Submissions S."/>
        </authorList>
    </citation>
    <scope>NUCLEOTIDE SEQUENCE [LARGE SCALE GENOMIC DNA]</scope>
    <source>
        <strain evidence="1">LMG 25555</strain>
    </source>
</reference>
<evidence type="ECO:0000313" key="1">
    <source>
        <dbReference type="EMBL" id="SEF08603.1"/>
    </source>
</evidence>
<dbReference type="EMBL" id="FNUD01000002">
    <property type="protein sequence ID" value="SEF08603.1"/>
    <property type="molecule type" value="Genomic_DNA"/>
</dbReference>
<accession>A0A1H5P3V9</accession>
<gene>
    <name evidence="1" type="ORF">SAMN04489800_4492</name>
</gene>
<name>A0A1H5P3V9_PSEDM</name>
<dbReference type="OrthoDB" id="8912324at2"/>
<evidence type="ECO:0000313" key="2">
    <source>
        <dbReference type="Proteomes" id="UP000183613"/>
    </source>
</evidence>
<dbReference type="Pfam" id="PF14375">
    <property type="entry name" value="Cys_rich_CWC"/>
    <property type="match status" value="1"/>
</dbReference>
<organism evidence="1 2">
    <name type="scientific">Pseudomonas deceptionensis</name>
    <dbReference type="NCBI Taxonomy" id="882211"/>
    <lineage>
        <taxon>Bacteria</taxon>
        <taxon>Pseudomonadati</taxon>
        <taxon>Pseudomonadota</taxon>
        <taxon>Gammaproteobacteria</taxon>
        <taxon>Pseudomonadales</taxon>
        <taxon>Pseudomonadaceae</taxon>
        <taxon>Pseudomonas</taxon>
    </lineage>
</organism>
<proteinExistence type="predicted"/>
<dbReference type="AlphaFoldDB" id="A0A1H5P3V9"/>
<dbReference type="InterPro" id="IPR032720">
    <property type="entry name" value="Cys_rich_CWC"/>
</dbReference>
<protein>
    <submittedName>
        <fullName evidence="1">Cysteine-rich CWC</fullName>
    </submittedName>
</protein>
<keyword evidence="2" id="KW-1185">Reference proteome</keyword>
<dbReference type="RefSeq" id="WP_074836899.1">
    <property type="nucleotide sequence ID" value="NZ_FNUD01000002.1"/>
</dbReference>
<dbReference type="Proteomes" id="UP000183613">
    <property type="component" value="Unassembled WGS sequence"/>
</dbReference>